<dbReference type="GO" id="GO:0006062">
    <property type="term" value="P:sorbitol catabolic process"/>
    <property type="evidence" value="ECO:0007669"/>
    <property type="project" value="TreeGrafter"/>
</dbReference>
<dbReference type="GO" id="GO:0046872">
    <property type="term" value="F:metal ion binding"/>
    <property type="evidence" value="ECO:0007669"/>
    <property type="project" value="UniProtKB-KW"/>
</dbReference>
<dbReference type="OrthoDB" id="1879366at2759"/>
<evidence type="ECO:0000256" key="5">
    <source>
        <dbReference type="ARBA" id="ARBA00023002"/>
    </source>
</evidence>
<dbReference type="InterPro" id="IPR036291">
    <property type="entry name" value="NAD(P)-bd_dom_sf"/>
</dbReference>
<dbReference type="PANTHER" id="PTHR43161:SF9">
    <property type="entry name" value="SORBITOL DEHYDROGENASE"/>
    <property type="match status" value="1"/>
</dbReference>
<feature type="domain" description="Alcohol dehydrogenase-like C-terminal" evidence="6">
    <location>
        <begin position="3"/>
        <end position="105"/>
    </location>
</feature>
<evidence type="ECO:0000256" key="3">
    <source>
        <dbReference type="ARBA" id="ARBA00022723"/>
    </source>
</evidence>
<dbReference type="PANTHER" id="PTHR43161">
    <property type="entry name" value="SORBITOL DEHYDROGENASE"/>
    <property type="match status" value="1"/>
</dbReference>
<protein>
    <recommendedName>
        <fullName evidence="6">Alcohol dehydrogenase-like C-terminal domain-containing protein</fullName>
    </recommendedName>
</protein>
<keyword evidence="4" id="KW-0862">Zinc</keyword>
<sequence>MNVAKELGADQTIHIDLKSFNVETYVAKVKEALGGQGANVTFECTGNEGSTKVAIYATNNGGKVALVGLGPLEVSAPLVNASLREVDIIGVCRFRNCYPMAIYLLEKGLVNLKPLVTHKYPLERSLDAFNKIDYWSRGLSPATLRDSYSRLAALKSAFVRKFLPSIDSVRTDGNGFPIKQNTWL</sequence>
<evidence type="ECO:0000259" key="6">
    <source>
        <dbReference type="Pfam" id="PF00107"/>
    </source>
</evidence>
<organism evidence="7">
    <name type="scientific">Medioppia subpectinata</name>
    <dbReference type="NCBI Taxonomy" id="1979941"/>
    <lineage>
        <taxon>Eukaryota</taxon>
        <taxon>Metazoa</taxon>
        <taxon>Ecdysozoa</taxon>
        <taxon>Arthropoda</taxon>
        <taxon>Chelicerata</taxon>
        <taxon>Arachnida</taxon>
        <taxon>Acari</taxon>
        <taxon>Acariformes</taxon>
        <taxon>Sarcoptiformes</taxon>
        <taxon>Oribatida</taxon>
        <taxon>Brachypylina</taxon>
        <taxon>Oppioidea</taxon>
        <taxon>Oppiidae</taxon>
        <taxon>Medioppia</taxon>
    </lineage>
</organism>
<dbReference type="EMBL" id="OC872391">
    <property type="protein sequence ID" value="CAD7635847.1"/>
    <property type="molecule type" value="Genomic_DNA"/>
</dbReference>
<evidence type="ECO:0000256" key="1">
    <source>
        <dbReference type="ARBA" id="ARBA00001947"/>
    </source>
</evidence>
<dbReference type="InterPro" id="IPR013149">
    <property type="entry name" value="ADH-like_C"/>
</dbReference>
<evidence type="ECO:0000313" key="7">
    <source>
        <dbReference type="EMBL" id="CAD7635847.1"/>
    </source>
</evidence>
<comment type="cofactor">
    <cofactor evidence="1">
        <name>Zn(2+)</name>
        <dbReference type="ChEBI" id="CHEBI:29105"/>
    </cofactor>
</comment>
<proteinExistence type="inferred from homology"/>
<dbReference type="Gene3D" id="3.90.180.10">
    <property type="entry name" value="Medium-chain alcohol dehydrogenases, catalytic domain"/>
    <property type="match status" value="1"/>
</dbReference>
<keyword evidence="8" id="KW-1185">Reference proteome</keyword>
<keyword evidence="5" id="KW-0560">Oxidoreductase</keyword>
<comment type="similarity">
    <text evidence="2">Belongs to the zinc-containing alcohol dehydrogenase family.</text>
</comment>
<evidence type="ECO:0000256" key="2">
    <source>
        <dbReference type="ARBA" id="ARBA00008072"/>
    </source>
</evidence>
<dbReference type="SUPFAM" id="SSF51735">
    <property type="entry name" value="NAD(P)-binding Rossmann-fold domains"/>
    <property type="match status" value="1"/>
</dbReference>
<dbReference type="Proteomes" id="UP000759131">
    <property type="component" value="Unassembled WGS sequence"/>
</dbReference>
<dbReference type="GO" id="GO:0003939">
    <property type="term" value="F:L-iditol 2-dehydrogenase (NAD+) activity"/>
    <property type="evidence" value="ECO:0007669"/>
    <property type="project" value="TreeGrafter"/>
</dbReference>
<dbReference type="EMBL" id="CAJPIZ010017816">
    <property type="protein sequence ID" value="CAG2116277.1"/>
    <property type="molecule type" value="Genomic_DNA"/>
</dbReference>
<evidence type="ECO:0000256" key="4">
    <source>
        <dbReference type="ARBA" id="ARBA00022833"/>
    </source>
</evidence>
<keyword evidence="3" id="KW-0479">Metal-binding</keyword>
<dbReference type="Pfam" id="PF00107">
    <property type="entry name" value="ADH_zinc_N"/>
    <property type="match status" value="1"/>
</dbReference>
<dbReference type="AlphaFoldDB" id="A0A7R9Q9D8"/>
<name>A0A7R9Q9D8_9ACAR</name>
<reference evidence="7" key="1">
    <citation type="submission" date="2020-11" db="EMBL/GenBank/DDBJ databases">
        <authorList>
            <person name="Tran Van P."/>
        </authorList>
    </citation>
    <scope>NUCLEOTIDE SEQUENCE</scope>
</reference>
<evidence type="ECO:0000313" key="8">
    <source>
        <dbReference type="Proteomes" id="UP000759131"/>
    </source>
</evidence>
<accession>A0A7R9Q9D8</accession>
<gene>
    <name evidence="7" type="ORF">OSB1V03_LOCUS16238</name>
</gene>
<dbReference type="Gene3D" id="3.40.50.720">
    <property type="entry name" value="NAD(P)-binding Rossmann-like Domain"/>
    <property type="match status" value="1"/>
</dbReference>